<evidence type="ECO:0000259" key="6">
    <source>
        <dbReference type="PROSITE" id="PS50089"/>
    </source>
</evidence>
<proteinExistence type="predicted"/>
<dbReference type="OrthoDB" id="8062037at2759"/>
<keyword evidence="3" id="KW-0862">Zinc</keyword>
<dbReference type="OMA" id="AQADYGG"/>
<evidence type="ECO:0000313" key="7">
    <source>
        <dbReference type="EMBL" id="APA11498.1"/>
    </source>
</evidence>
<dbReference type="InterPro" id="IPR013083">
    <property type="entry name" value="Znf_RING/FYVE/PHD"/>
</dbReference>
<gene>
    <name evidence="7" type="ORF">sscle_08g062680</name>
</gene>
<evidence type="ECO:0000256" key="4">
    <source>
        <dbReference type="PROSITE-ProRule" id="PRU00175"/>
    </source>
</evidence>
<feature type="region of interest" description="Disordered" evidence="5">
    <location>
        <begin position="94"/>
        <end position="175"/>
    </location>
</feature>
<protein>
    <recommendedName>
        <fullName evidence="6">RING-type domain-containing protein</fullName>
    </recommendedName>
</protein>
<feature type="domain" description="RING-type" evidence="6">
    <location>
        <begin position="20"/>
        <end position="64"/>
    </location>
</feature>
<evidence type="ECO:0000256" key="3">
    <source>
        <dbReference type="ARBA" id="ARBA00022833"/>
    </source>
</evidence>
<dbReference type="InterPro" id="IPR011016">
    <property type="entry name" value="Znf_RING-CH"/>
</dbReference>
<dbReference type="Gene3D" id="3.30.40.10">
    <property type="entry name" value="Zinc/RING finger domain, C3HC4 (zinc finger)"/>
    <property type="match status" value="1"/>
</dbReference>
<keyword evidence="2 4" id="KW-0863">Zinc-finger</keyword>
<accession>A0A1D9Q979</accession>
<dbReference type="SUPFAM" id="SSF57850">
    <property type="entry name" value="RING/U-box"/>
    <property type="match status" value="1"/>
</dbReference>
<dbReference type="GO" id="GO:0008270">
    <property type="term" value="F:zinc ion binding"/>
    <property type="evidence" value="ECO:0007669"/>
    <property type="project" value="UniProtKB-KW"/>
</dbReference>
<dbReference type="Proteomes" id="UP000177798">
    <property type="component" value="Chromosome 8"/>
</dbReference>
<evidence type="ECO:0000256" key="1">
    <source>
        <dbReference type="ARBA" id="ARBA00022723"/>
    </source>
</evidence>
<dbReference type="RefSeq" id="XP_001593478.1">
    <property type="nucleotide sequence ID" value="XM_001593428.1"/>
</dbReference>
<dbReference type="SMART" id="SM00184">
    <property type="entry name" value="RING"/>
    <property type="match status" value="1"/>
</dbReference>
<dbReference type="AlphaFoldDB" id="A0A1D9Q979"/>
<dbReference type="SMART" id="SM00744">
    <property type="entry name" value="RINGv"/>
    <property type="match status" value="1"/>
</dbReference>
<dbReference type="PANTHER" id="PTHR45969">
    <property type="entry name" value="RING ZINC FINGER PROTEIN-RELATED"/>
    <property type="match status" value="1"/>
</dbReference>
<sequence>MAPKLTRVSVASIPVDQRTCSICQDTIGGSEGGEPVKTECNHYFDRNCIEHWLDGDKTTCPVCRKEIRNTGGGGLRDRLRNINRGARLARERAIEEREQMQQAQADYGGANDYPISNASASDDEHPTWVEYEPMPPSSPGNFNTPRPPRRNDPPPRRNHSPPRQRYQESRPSTLDVDLERAVRNYTSTLNFIQRADQNIMTQAKRSNYANERHHAAERRIQAAFTQLQVSAESRDVYAIEHALALQDSATSLLNDAYAVLEREGSHLAEMIEQRQVGDERLMRAREEFARVRDRYVMSVRKVLGVGRGGREGRKILRGDLGMRLEDYRNEYENEDDDEAWEPYDPAAWQ</sequence>
<name>A0A1D9Q979_SCLS1</name>
<dbReference type="VEuPathDB" id="FungiDB:sscle_08g062680"/>
<evidence type="ECO:0000256" key="5">
    <source>
        <dbReference type="SAM" id="MobiDB-lite"/>
    </source>
</evidence>
<reference evidence="8" key="1">
    <citation type="journal article" date="2017" name="Genome Biol. Evol.">
        <title>The complete genome sequence of the phytopathogenic fungus Sclerotinia sclerotiorum reveals insights into the genome architecture of broad host range pathogens.</title>
        <authorList>
            <person name="Derbyshire M."/>
            <person name="Denton-Giles M."/>
            <person name="Hegedus D."/>
            <person name="Seifbarghy S."/>
            <person name="Rollins J."/>
            <person name="van Kan J."/>
            <person name="Seidl M.F."/>
            <person name="Faino L."/>
            <person name="Mbengue M."/>
            <person name="Navaud O."/>
            <person name="Raffaele S."/>
            <person name="Hammond-Kosack K."/>
            <person name="Heard S."/>
            <person name="Oliver R."/>
        </authorList>
    </citation>
    <scope>NUCLEOTIDE SEQUENCE [LARGE SCALE GENOMIC DNA]</scope>
    <source>
        <strain evidence="8">ATCC 18683 / 1980 / Ss-1</strain>
    </source>
</reference>
<dbReference type="PROSITE" id="PS50089">
    <property type="entry name" value="ZF_RING_2"/>
    <property type="match status" value="1"/>
</dbReference>
<keyword evidence="1" id="KW-0479">Metal-binding</keyword>
<organism evidence="7 8">
    <name type="scientific">Sclerotinia sclerotiorum (strain ATCC 18683 / 1980 / Ss-1)</name>
    <name type="common">White mold</name>
    <name type="synonym">Whetzelinia sclerotiorum</name>
    <dbReference type="NCBI Taxonomy" id="665079"/>
    <lineage>
        <taxon>Eukaryota</taxon>
        <taxon>Fungi</taxon>
        <taxon>Dikarya</taxon>
        <taxon>Ascomycota</taxon>
        <taxon>Pezizomycotina</taxon>
        <taxon>Leotiomycetes</taxon>
        <taxon>Helotiales</taxon>
        <taxon>Sclerotiniaceae</taxon>
        <taxon>Sclerotinia</taxon>
    </lineage>
</organism>
<dbReference type="InterPro" id="IPR001841">
    <property type="entry name" value="Znf_RING"/>
</dbReference>
<dbReference type="PANTHER" id="PTHR45969:SF69">
    <property type="entry name" value="FINGER DOMAIN PROTEIN, PUTATIVE (AFU_ORTHOLOGUE AFUA_3G12190)-RELATED"/>
    <property type="match status" value="1"/>
</dbReference>
<evidence type="ECO:0000256" key="2">
    <source>
        <dbReference type="ARBA" id="ARBA00022771"/>
    </source>
</evidence>
<dbReference type="Pfam" id="PF13639">
    <property type="entry name" value="zf-RING_2"/>
    <property type="match status" value="1"/>
</dbReference>
<dbReference type="EMBL" id="CP017821">
    <property type="protein sequence ID" value="APA11498.1"/>
    <property type="molecule type" value="Genomic_DNA"/>
</dbReference>
<evidence type="ECO:0000313" key="8">
    <source>
        <dbReference type="Proteomes" id="UP000177798"/>
    </source>
</evidence>
<dbReference type="KEGG" id="ssl:SS1G_04905"/>